<keyword evidence="10" id="KW-1185">Reference proteome</keyword>
<organism evidence="9 10">
    <name type="scientific">Arachnia propionica</name>
    <dbReference type="NCBI Taxonomy" id="1750"/>
    <lineage>
        <taxon>Bacteria</taxon>
        <taxon>Bacillati</taxon>
        <taxon>Actinomycetota</taxon>
        <taxon>Actinomycetes</taxon>
        <taxon>Propionibacteriales</taxon>
        <taxon>Propionibacteriaceae</taxon>
        <taxon>Arachnia</taxon>
    </lineage>
</organism>
<dbReference type="AlphaFoldDB" id="A0A448N1G7"/>
<dbReference type="InterPro" id="IPR011701">
    <property type="entry name" value="MFS"/>
</dbReference>
<comment type="subcellular location">
    <subcellularLocation>
        <location evidence="1">Cell membrane</location>
        <topology evidence="1">Multi-pass membrane protein</topology>
    </subcellularLocation>
</comment>
<feature type="transmembrane region" description="Helical" evidence="7">
    <location>
        <begin position="102"/>
        <end position="123"/>
    </location>
</feature>
<evidence type="ECO:0000256" key="6">
    <source>
        <dbReference type="ARBA" id="ARBA00023136"/>
    </source>
</evidence>
<feature type="domain" description="Major facilitator superfamily (MFS) profile" evidence="8">
    <location>
        <begin position="209"/>
        <end position="409"/>
    </location>
</feature>
<reference evidence="9 10" key="1">
    <citation type="submission" date="2018-12" db="EMBL/GenBank/DDBJ databases">
        <authorList>
            <consortium name="Pathogen Informatics"/>
        </authorList>
    </citation>
    <scope>NUCLEOTIDE SEQUENCE [LARGE SCALE GENOMIC DNA]</scope>
    <source>
        <strain evidence="9 10">NCTC12967</strain>
    </source>
</reference>
<proteinExistence type="predicted"/>
<dbReference type="Gene3D" id="1.20.1250.20">
    <property type="entry name" value="MFS general substrate transporter like domains"/>
    <property type="match status" value="2"/>
</dbReference>
<feature type="transmembrane region" description="Helical" evidence="7">
    <location>
        <begin position="20"/>
        <end position="43"/>
    </location>
</feature>
<evidence type="ECO:0000256" key="7">
    <source>
        <dbReference type="SAM" id="Phobius"/>
    </source>
</evidence>
<feature type="transmembrane region" description="Helical" evidence="7">
    <location>
        <begin position="77"/>
        <end position="96"/>
    </location>
</feature>
<dbReference type="InterPro" id="IPR020846">
    <property type="entry name" value="MFS_dom"/>
</dbReference>
<dbReference type="PROSITE" id="PS50850">
    <property type="entry name" value="MFS"/>
    <property type="match status" value="1"/>
</dbReference>
<feature type="transmembrane region" description="Helical" evidence="7">
    <location>
        <begin position="49"/>
        <end position="70"/>
    </location>
</feature>
<protein>
    <submittedName>
        <fullName evidence="9">Arabinose efflux permease</fullName>
    </submittedName>
</protein>
<feature type="transmembrane region" description="Helical" evidence="7">
    <location>
        <begin position="213"/>
        <end position="233"/>
    </location>
</feature>
<evidence type="ECO:0000259" key="8">
    <source>
        <dbReference type="PROSITE" id="PS50850"/>
    </source>
</evidence>
<dbReference type="SUPFAM" id="SSF103473">
    <property type="entry name" value="MFS general substrate transporter"/>
    <property type="match status" value="1"/>
</dbReference>
<evidence type="ECO:0000256" key="2">
    <source>
        <dbReference type="ARBA" id="ARBA00022448"/>
    </source>
</evidence>
<dbReference type="PANTHER" id="PTHR23517">
    <property type="entry name" value="RESISTANCE PROTEIN MDTM, PUTATIVE-RELATED-RELATED"/>
    <property type="match status" value="1"/>
</dbReference>
<dbReference type="Proteomes" id="UP000273044">
    <property type="component" value="Chromosome"/>
</dbReference>
<evidence type="ECO:0000256" key="3">
    <source>
        <dbReference type="ARBA" id="ARBA00022475"/>
    </source>
</evidence>
<dbReference type="GO" id="GO:0005886">
    <property type="term" value="C:plasma membrane"/>
    <property type="evidence" value="ECO:0007669"/>
    <property type="project" value="UniProtKB-SubCell"/>
</dbReference>
<feature type="transmembrane region" description="Helical" evidence="7">
    <location>
        <begin position="276"/>
        <end position="293"/>
    </location>
</feature>
<dbReference type="InterPro" id="IPR050171">
    <property type="entry name" value="MFS_Transporters"/>
</dbReference>
<dbReference type="InterPro" id="IPR036259">
    <property type="entry name" value="MFS_trans_sf"/>
</dbReference>
<dbReference type="GeneID" id="64407984"/>
<feature type="transmembrane region" description="Helical" evidence="7">
    <location>
        <begin position="245"/>
        <end position="264"/>
    </location>
</feature>
<dbReference type="PANTHER" id="PTHR23517:SF13">
    <property type="entry name" value="MAJOR FACILITATOR SUPERFAMILY MFS_1"/>
    <property type="match status" value="1"/>
</dbReference>
<sequence length="409" mass="42222">MSSSDTPAPPRERQTLNGAILASGVDQAIQFVLPLFAGAVLGLPPWQTGMLVAANALATFMIRPFAGVVVDRADRGVIAGAGAGVFAVGCGLYALATGLPLALIAATVTGVAEAFLWVAIRAIIGERLPEDSGVFAKLVAAEETGGWVIMVPAIILLSAAGYQWMFTGVAACCLAAALEFLSLPRRDVPDDALAGAELSGTSLRGLGARLRPMLAAVVVTMTAETTISLLLILHLQRRFHLGAVQVAYVFLPGAVAMSFLPPHLHRLVVRFGRRRMLMLGSVASALFAVGLAFAPSPPWIAALWVLSAVTWSCVIPVEQSVIAEAAGSTHLGRGLGLYEAACLAGATIGSLAAGFLYESGSWLLACAACAVIIFSGAVLVPAAVKRLGVADHPAPPSDDLFGPTSPTRR</sequence>
<dbReference type="GO" id="GO:0022857">
    <property type="term" value="F:transmembrane transporter activity"/>
    <property type="evidence" value="ECO:0007669"/>
    <property type="project" value="InterPro"/>
</dbReference>
<evidence type="ECO:0000256" key="5">
    <source>
        <dbReference type="ARBA" id="ARBA00022989"/>
    </source>
</evidence>
<accession>A0A448N1G7</accession>
<evidence type="ECO:0000256" key="4">
    <source>
        <dbReference type="ARBA" id="ARBA00022692"/>
    </source>
</evidence>
<feature type="transmembrane region" description="Helical" evidence="7">
    <location>
        <begin position="162"/>
        <end position="181"/>
    </location>
</feature>
<keyword evidence="5 7" id="KW-1133">Transmembrane helix</keyword>
<feature type="transmembrane region" description="Helical" evidence="7">
    <location>
        <begin position="135"/>
        <end position="156"/>
    </location>
</feature>
<evidence type="ECO:0000256" key="1">
    <source>
        <dbReference type="ARBA" id="ARBA00004651"/>
    </source>
</evidence>
<name>A0A448N1G7_9ACTN</name>
<keyword evidence="3" id="KW-1003">Cell membrane</keyword>
<dbReference type="EMBL" id="LR134406">
    <property type="protein sequence ID" value="VEH71239.1"/>
    <property type="molecule type" value="Genomic_DNA"/>
</dbReference>
<evidence type="ECO:0000313" key="10">
    <source>
        <dbReference type="Proteomes" id="UP000273044"/>
    </source>
</evidence>
<dbReference type="Pfam" id="PF07690">
    <property type="entry name" value="MFS_1"/>
    <property type="match status" value="1"/>
</dbReference>
<dbReference type="RefSeq" id="WP_061788153.1">
    <property type="nucleotide sequence ID" value="NZ_CAURRE010000052.1"/>
</dbReference>
<evidence type="ECO:0000313" key="9">
    <source>
        <dbReference type="EMBL" id="VEH71239.1"/>
    </source>
</evidence>
<keyword evidence="4 7" id="KW-0812">Transmembrane</keyword>
<feature type="transmembrane region" description="Helical" evidence="7">
    <location>
        <begin position="337"/>
        <end position="356"/>
    </location>
</feature>
<gene>
    <name evidence="9" type="ORF">NCTC12967_02557</name>
</gene>
<keyword evidence="6 7" id="KW-0472">Membrane</keyword>
<keyword evidence="2" id="KW-0813">Transport</keyword>
<feature type="transmembrane region" description="Helical" evidence="7">
    <location>
        <begin position="362"/>
        <end position="384"/>
    </location>
</feature>
<feature type="transmembrane region" description="Helical" evidence="7">
    <location>
        <begin position="299"/>
        <end position="317"/>
    </location>
</feature>